<dbReference type="Proteomes" id="UP001215598">
    <property type="component" value="Unassembled WGS sequence"/>
</dbReference>
<sequence length="148" mass="16620">MLAFLSAVLLAISLHAMVYRCRPLFFVSSVAAPRIDESAPRVATLLERTVKLQEAVAEFEKQLEVRRQQLNEHKKEVHDCRMEHLELRRSVWAVTAAMRSTTTGLLALEPQSPVSDGGPQVRQRVHLGSRKKLSKALSSLQLHESNGQ</sequence>
<evidence type="ECO:0000256" key="2">
    <source>
        <dbReference type="SAM" id="SignalP"/>
    </source>
</evidence>
<feature type="chain" id="PRO_5042154538" evidence="2">
    <location>
        <begin position="24"/>
        <end position="148"/>
    </location>
</feature>
<keyword evidence="1" id="KW-0175">Coiled coil</keyword>
<organism evidence="3 4">
    <name type="scientific">Mycena metata</name>
    <dbReference type="NCBI Taxonomy" id="1033252"/>
    <lineage>
        <taxon>Eukaryota</taxon>
        <taxon>Fungi</taxon>
        <taxon>Dikarya</taxon>
        <taxon>Basidiomycota</taxon>
        <taxon>Agaricomycotina</taxon>
        <taxon>Agaricomycetes</taxon>
        <taxon>Agaricomycetidae</taxon>
        <taxon>Agaricales</taxon>
        <taxon>Marasmiineae</taxon>
        <taxon>Mycenaceae</taxon>
        <taxon>Mycena</taxon>
    </lineage>
</organism>
<reference evidence="3" key="1">
    <citation type="submission" date="2023-03" db="EMBL/GenBank/DDBJ databases">
        <title>Massive genome expansion in bonnet fungi (Mycena s.s.) driven by repeated elements and novel gene families across ecological guilds.</title>
        <authorList>
            <consortium name="Lawrence Berkeley National Laboratory"/>
            <person name="Harder C.B."/>
            <person name="Miyauchi S."/>
            <person name="Viragh M."/>
            <person name="Kuo A."/>
            <person name="Thoen E."/>
            <person name="Andreopoulos B."/>
            <person name="Lu D."/>
            <person name="Skrede I."/>
            <person name="Drula E."/>
            <person name="Henrissat B."/>
            <person name="Morin E."/>
            <person name="Kohler A."/>
            <person name="Barry K."/>
            <person name="LaButti K."/>
            <person name="Morin E."/>
            <person name="Salamov A."/>
            <person name="Lipzen A."/>
            <person name="Mereny Z."/>
            <person name="Hegedus B."/>
            <person name="Baldrian P."/>
            <person name="Stursova M."/>
            <person name="Weitz H."/>
            <person name="Taylor A."/>
            <person name="Grigoriev I.V."/>
            <person name="Nagy L.G."/>
            <person name="Martin F."/>
            <person name="Kauserud H."/>
        </authorList>
    </citation>
    <scope>NUCLEOTIDE SEQUENCE</scope>
    <source>
        <strain evidence="3">CBHHK182m</strain>
    </source>
</reference>
<evidence type="ECO:0000313" key="3">
    <source>
        <dbReference type="EMBL" id="KAJ7773179.1"/>
    </source>
</evidence>
<dbReference type="AlphaFoldDB" id="A0AAD7JWI4"/>
<evidence type="ECO:0000313" key="4">
    <source>
        <dbReference type="Proteomes" id="UP001215598"/>
    </source>
</evidence>
<accession>A0AAD7JWI4</accession>
<feature type="signal peptide" evidence="2">
    <location>
        <begin position="1"/>
        <end position="23"/>
    </location>
</feature>
<gene>
    <name evidence="3" type="ORF">B0H16DRAFT_1511383</name>
</gene>
<dbReference type="EMBL" id="JARKIB010000013">
    <property type="protein sequence ID" value="KAJ7773179.1"/>
    <property type="molecule type" value="Genomic_DNA"/>
</dbReference>
<keyword evidence="4" id="KW-1185">Reference proteome</keyword>
<feature type="coiled-coil region" evidence="1">
    <location>
        <begin position="42"/>
        <end position="76"/>
    </location>
</feature>
<protein>
    <submittedName>
        <fullName evidence="3">Uncharacterized protein</fullName>
    </submittedName>
</protein>
<keyword evidence="2" id="KW-0732">Signal</keyword>
<name>A0AAD7JWI4_9AGAR</name>
<proteinExistence type="predicted"/>
<comment type="caution">
    <text evidence="3">The sequence shown here is derived from an EMBL/GenBank/DDBJ whole genome shotgun (WGS) entry which is preliminary data.</text>
</comment>
<evidence type="ECO:0000256" key="1">
    <source>
        <dbReference type="SAM" id="Coils"/>
    </source>
</evidence>